<dbReference type="CDD" id="cd00075">
    <property type="entry name" value="HATPase"/>
    <property type="match status" value="1"/>
</dbReference>
<dbReference type="Pfam" id="PF00512">
    <property type="entry name" value="HisKA"/>
    <property type="match status" value="1"/>
</dbReference>
<evidence type="ECO:0000256" key="12">
    <source>
        <dbReference type="SAM" id="Phobius"/>
    </source>
</evidence>
<feature type="transmembrane region" description="Helical" evidence="12">
    <location>
        <begin position="179"/>
        <end position="202"/>
    </location>
</feature>
<evidence type="ECO:0000313" key="16">
    <source>
        <dbReference type="Proteomes" id="UP001165384"/>
    </source>
</evidence>
<dbReference type="SMART" id="SM00387">
    <property type="entry name" value="HATPase_c"/>
    <property type="match status" value="1"/>
</dbReference>
<dbReference type="Gene3D" id="1.10.287.130">
    <property type="match status" value="1"/>
</dbReference>
<evidence type="ECO:0000313" key="15">
    <source>
        <dbReference type="EMBL" id="MCG2576236.1"/>
    </source>
</evidence>
<dbReference type="Proteomes" id="UP001165384">
    <property type="component" value="Unassembled WGS sequence"/>
</dbReference>
<evidence type="ECO:0000256" key="11">
    <source>
        <dbReference type="SAM" id="MobiDB-lite"/>
    </source>
</evidence>
<keyword evidence="6 12" id="KW-0812">Transmembrane</keyword>
<dbReference type="InterPro" id="IPR036097">
    <property type="entry name" value="HisK_dim/P_sf"/>
</dbReference>
<evidence type="ECO:0000256" key="10">
    <source>
        <dbReference type="ARBA" id="ARBA00023136"/>
    </source>
</evidence>
<evidence type="ECO:0000259" key="14">
    <source>
        <dbReference type="PROSITE" id="PS50885"/>
    </source>
</evidence>
<proteinExistence type="predicted"/>
<dbReference type="InterPro" id="IPR050428">
    <property type="entry name" value="TCS_sensor_his_kinase"/>
</dbReference>
<dbReference type="EC" id="2.7.13.3" evidence="3"/>
<dbReference type="SMART" id="SM00304">
    <property type="entry name" value="HAMP"/>
    <property type="match status" value="1"/>
</dbReference>
<dbReference type="InterPro" id="IPR005467">
    <property type="entry name" value="His_kinase_dom"/>
</dbReference>
<comment type="catalytic activity">
    <reaction evidence="1">
        <text>ATP + protein L-histidine = ADP + protein N-phospho-L-histidine.</text>
        <dbReference type="EC" id="2.7.13.3"/>
    </reaction>
</comment>
<accession>A0ABS9JZA2</accession>
<dbReference type="InterPro" id="IPR003594">
    <property type="entry name" value="HATPase_dom"/>
</dbReference>
<dbReference type="InterPro" id="IPR004358">
    <property type="entry name" value="Sig_transdc_His_kin-like_C"/>
</dbReference>
<evidence type="ECO:0000256" key="8">
    <source>
        <dbReference type="ARBA" id="ARBA00022989"/>
    </source>
</evidence>
<keyword evidence="5" id="KW-0808">Transferase</keyword>
<dbReference type="PRINTS" id="PR00344">
    <property type="entry name" value="BCTRLSENSOR"/>
</dbReference>
<evidence type="ECO:0000256" key="3">
    <source>
        <dbReference type="ARBA" id="ARBA00012438"/>
    </source>
</evidence>
<evidence type="ECO:0000256" key="2">
    <source>
        <dbReference type="ARBA" id="ARBA00004370"/>
    </source>
</evidence>
<comment type="subcellular location">
    <subcellularLocation>
        <location evidence="2">Membrane</location>
    </subcellularLocation>
</comment>
<keyword evidence="16" id="KW-1185">Reference proteome</keyword>
<evidence type="ECO:0000256" key="6">
    <source>
        <dbReference type="ARBA" id="ARBA00022692"/>
    </source>
</evidence>
<reference evidence="15" key="1">
    <citation type="submission" date="2022-01" db="EMBL/GenBank/DDBJ databases">
        <authorList>
            <person name="Jo J.-H."/>
            <person name="Im W.-T."/>
        </authorList>
    </citation>
    <scope>NUCLEOTIDE SEQUENCE</scope>
    <source>
        <strain evidence="15">XY25</strain>
    </source>
</reference>
<evidence type="ECO:0000256" key="4">
    <source>
        <dbReference type="ARBA" id="ARBA00022553"/>
    </source>
</evidence>
<evidence type="ECO:0000256" key="7">
    <source>
        <dbReference type="ARBA" id="ARBA00022777"/>
    </source>
</evidence>
<protein>
    <recommendedName>
        <fullName evidence="3">histidine kinase</fullName>
        <ecNumber evidence="3">2.7.13.3</ecNumber>
    </recommendedName>
</protein>
<dbReference type="InterPro" id="IPR003661">
    <property type="entry name" value="HisK_dim/P_dom"/>
</dbReference>
<dbReference type="Pfam" id="PF08521">
    <property type="entry name" value="2CSK_N"/>
    <property type="match status" value="1"/>
</dbReference>
<organism evidence="15 16">
    <name type="scientific">Dechloromonas hankyongensis</name>
    <dbReference type="NCBI Taxonomy" id="2908002"/>
    <lineage>
        <taxon>Bacteria</taxon>
        <taxon>Pseudomonadati</taxon>
        <taxon>Pseudomonadota</taxon>
        <taxon>Betaproteobacteria</taxon>
        <taxon>Rhodocyclales</taxon>
        <taxon>Azonexaceae</taxon>
        <taxon>Dechloromonas</taxon>
    </lineage>
</organism>
<comment type="caution">
    <text evidence="15">The sequence shown here is derived from an EMBL/GenBank/DDBJ whole genome shotgun (WGS) entry which is preliminary data.</text>
</comment>
<name>A0ABS9JZA2_9RHOO</name>
<evidence type="ECO:0000259" key="13">
    <source>
        <dbReference type="PROSITE" id="PS50109"/>
    </source>
</evidence>
<evidence type="ECO:0000256" key="1">
    <source>
        <dbReference type="ARBA" id="ARBA00000085"/>
    </source>
</evidence>
<dbReference type="PROSITE" id="PS50109">
    <property type="entry name" value="HIS_KIN"/>
    <property type="match status" value="1"/>
</dbReference>
<dbReference type="CDD" id="cd00082">
    <property type="entry name" value="HisKA"/>
    <property type="match status" value="1"/>
</dbReference>
<dbReference type="PANTHER" id="PTHR45436:SF1">
    <property type="entry name" value="SENSOR PROTEIN QSEC"/>
    <property type="match status" value="1"/>
</dbReference>
<feature type="region of interest" description="Disordered" evidence="11">
    <location>
        <begin position="479"/>
        <end position="501"/>
    </location>
</feature>
<sequence length="501" mass="55521">MSDPKASNSPLATSETERSLFGEILDWMLAPLLFVWPLSIAFTHYFANNVANYPYDQALREHVAAIARQVKLVNGKPLLSLPASARALLRADETDSVYFRVITMDGKLLAGDKDLPQIALPVDGDTVPGEIYLRDADYKGQDLRLAYTYLTEAGMPKTQWVIIEVGETTEKRSQLANKIVASVILPQFIIIPLAVMLVWFGLSRGLRPLTRLRKTIDARQPDDLSPIATRRVPEELEPLVEAFNEMLARMQRNVEAQQRFVADAAHQMRTPLTGLKTQAQFAIRETDPEALRHALRQIATGVDRAGRLVNQLLTLARTEGGELAQRRHEVLDLADLMRDVVTDWVMIAIEKNIDLGFESSGPAMITGNPFLLRELAKNLLDNALRYTAEGGHVTCRIVANPDSVLLEVEDDGVGISEEHAELVFERFYRVDDAGTEGSGLGLAIVQEIAMQHDSRASLRPNPTGKGAIARVVFAAWRPPPSPPPLPDDFSELYRQSPPIGT</sequence>
<dbReference type="PANTHER" id="PTHR45436">
    <property type="entry name" value="SENSOR HISTIDINE KINASE YKOH"/>
    <property type="match status" value="1"/>
</dbReference>
<gene>
    <name evidence="15" type="ORF">LZ012_04420</name>
</gene>
<dbReference type="InterPro" id="IPR036890">
    <property type="entry name" value="HATPase_C_sf"/>
</dbReference>
<dbReference type="GO" id="GO:0016301">
    <property type="term" value="F:kinase activity"/>
    <property type="evidence" value="ECO:0007669"/>
    <property type="project" value="UniProtKB-KW"/>
</dbReference>
<feature type="domain" description="Histidine kinase" evidence="13">
    <location>
        <begin position="263"/>
        <end position="477"/>
    </location>
</feature>
<keyword evidence="4" id="KW-0597">Phosphoprotein</keyword>
<dbReference type="InterPro" id="IPR003660">
    <property type="entry name" value="HAMP_dom"/>
</dbReference>
<dbReference type="EMBL" id="JAKLTN010000001">
    <property type="protein sequence ID" value="MCG2576236.1"/>
    <property type="molecule type" value="Genomic_DNA"/>
</dbReference>
<dbReference type="Gene3D" id="3.30.565.10">
    <property type="entry name" value="Histidine kinase-like ATPase, C-terminal domain"/>
    <property type="match status" value="1"/>
</dbReference>
<keyword evidence="7 15" id="KW-0418">Kinase</keyword>
<dbReference type="Pfam" id="PF02518">
    <property type="entry name" value="HATPase_c"/>
    <property type="match status" value="1"/>
</dbReference>
<keyword evidence="10 12" id="KW-0472">Membrane</keyword>
<feature type="transmembrane region" description="Helical" evidence="12">
    <location>
        <begin position="27"/>
        <end position="47"/>
    </location>
</feature>
<evidence type="ECO:0000256" key="5">
    <source>
        <dbReference type="ARBA" id="ARBA00022679"/>
    </source>
</evidence>
<dbReference type="SUPFAM" id="SSF55874">
    <property type="entry name" value="ATPase domain of HSP90 chaperone/DNA topoisomerase II/histidine kinase"/>
    <property type="match status" value="1"/>
</dbReference>
<dbReference type="InterPro" id="IPR013727">
    <property type="entry name" value="2CSK_N"/>
</dbReference>
<evidence type="ECO:0000256" key="9">
    <source>
        <dbReference type="ARBA" id="ARBA00023012"/>
    </source>
</evidence>
<dbReference type="SUPFAM" id="SSF47384">
    <property type="entry name" value="Homodimeric domain of signal transducing histidine kinase"/>
    <property type="match status" value="1"/>
</dbReference>
<feature type="domain" description="HAMP" evidence="14">
    <location>
        <begin position="203"/>
        <end position="255"/>
    </location>
</feature>
<dbReference type="PROSITE" id="PS50885">
    <property type="entry name" value="HAMP"/>
    <property type="match status" value="1"/>
</dbReference>
<keyword evidence="8 12" id="KW-1133">Transmembrane helix</keyword>
<keyword evidence="9" id="KW-0902">Two-component regulatory system</keyword>
<dbReference type="SMART" id="SM00388">
    <property type="entry name" value="HisKA"/>
    <property type="match status" value="1"/>
</dbReference>
<dbReference type="RefSeq" id="WP_275707922.1">
    <property type="nucleotide sequence ID" value="NZ_JAKLTN010000001.1"/>
</dbReference>